<dbReference type="PANTHER" id="PTHR33202">
    <property type="entry name" value="ZINC UPTAKE REGULATION PROTEIN"/>
    <property type="match status" value="1"/>
</dbReference>
<comment type="caution">
    <text evidence="11">The sequence shown here is derived from an EMBL/GenBank/DDBJ whole genome shotgun (WGS) entry which is preliminary data.</text>
</comment>
<dbReference type="GO" id="GO:1900376">
    <property type="term" value="P:regulation of secondary metabolite biosynthetic process"/>
    <property type="evidence" value="ECO:0007669"/>
    <property type="project" value="TreeGrafter"/>
</dbReference>
<comment type="similarity">
    <text evidence="2">Belongs to the Fur family.</text>
</comment>
<evidence type="ECO:0000256" key="7">
    <source>
        <dbReference type="ARBA" id="ARBA00022833"/>
    </source>
</evidence>
<dbReference type="RefSeq" id="WP_106723302.1">
    <property type="nucleotide sequence ID" value="NZ_PXYL01000003.1"/>
</dbReference>
<dbReference type="FunFam" id="1.10.10.10:FF:000007">
    <property type="entry name" value="Ferric uptake regulation protein"/>
    <property type="match status" value="1"/>
</dbReference>
<protein>
    <recommendedName>
        <fullName evidence="3">Ferric uptake regulation protein</fullName>
    </recommendedName>
</protein>
<proteinExistence type="inferred from homology"/>
<comment type="subcellular location">
    <subcellularLocation>
        <location evidence="1">Cytoplasm</location>
    </subcellularLocation>
</comment>
<name>A0A2P7SIE9_9HYPH</name>
<evidence type="ECO:0000313" key="12">
    <source>
        <dbReference type="Proteomes" id="UP000240653"/>
    </source>
</evidence>
<dbReference type="InterPro" id="IPR036390">
    <property type="entry name" value="WH_DNA-bd_sf"/>
</dbReference>
<dbReference type="Pfam" id="PF01475">
    <property type="entry name" value="FUR"/>
    <property type="match status" value="1"/>
</dbReference>
<dbReference type="CDD" id="cd07153">
    <property type="entry name" value="Fur_like"/>
    <property type="match status" value="1"/>
</dbReference>
<evidence type="ECO:0000256" key="10">
    <source>
        <dbReference type="ARBA" id="ARBA00023163"/>
    </source>
</evidence>
<dbReference type="SUPFAM" id="SSF46785">
    <property type="entry name" value="Winged helix' DNA-binding domain"/>
    <property type="match status" value="1"/>
</dbReference>
<dbReference type="GO" id="GO:0008270">
    <property type="term" value="F:zinc ion binding"/>
    <property type="evidence" value="ECO:0007669"/>
    <property type="project" value="TreeGrafter"/>
</dbReference>
<dbReference type="GO" id="GO:0000976">
    <property type="term" value="F:transcription cis-regulatory region binding"/>
    <property type="evidence" value="ECO:0007669"/>
    <property type="project" value="TreeGrafter"/>
</dbReference>
<evidence type="ECO:0000313" key="11">
    <source>
        <dbReference type="EMBL" id="PSJ62125.1"/>
    </source>
</evidence>
<evidence type="ECO:0000256" key="4">
    <source>
        <dbReference type="ARBA" id="ARBA00022490"/>
    </source>
</evidence>
<evidence type="ECO:0000256" key="5">
    <source>
        <dbReference type="ARBA" id="ARBA00022491"/>
    </source>
</evidence>
<gene>
    <name evidence="11" type="ORF">C7I85_07290</name>
</gene>
<dbReference type="Gene3D" id="1.10.10.10">
    <property type="entry name" value="Winged helix-like DNA-binding domain superfamily/Winged helix DNA-binding domain"/>
    <property type="match status" value="1"/>
</dbReference>
<keyword evidence="4" id="KW-0963">Cytoplasm</keyword>
<reference evidence="11 12" key="1">
    <citation type="submission" date="2018-03" db="EMBL/GenBank/DDBJ databases">
        <title>The draft genome of Mesorhizobium soli JCM 19897.</title>
        <authorList>
            <person name="Li L."/>
            <person name="Liu L."/>
            <person name="Liang L."/>
            <person name="Wang T."/>
            <person name="Zhang X."/>
        </authorList>
    </citation>
    <scope>NUCLEOTIDE SEQUENCE [LARGE SCALE GENOMIC DNA]</scope>
    <source>
        <strain evidence="11 12">JCM 19897</strain>
    </source>
</reference>
<keyword evidence="5" id="KW-0678">Repressor</keyword>
<evidence type="ECO:0000256" key="2">
    <source>
        <dbReference type="ARBA" id="ARBA00007957"/>
    </source>
</evidence>
<dbReference type="GO" id="GO:0003700">
    <property type="term" value="F:DNA-binding transcription factor activity"/>
    <property type="evidence" value="ECO:0007669"/>
    <property type="project" value="InterPro"/>
</dbReference>
<dbReference type="GO" id="GO:0005737">
    <property type="term" value="C:cytoplasm"/>
    <property type="evidence" value="ECO:0007669"/>
    <property type="project" value="UniProtKB-SubCell"/>
</dbReference>
<sequence>MLLVPEETRKRLLAERALPRASEPEVEQRLKDAGLRPTRQRVAIGRLLFGSAHRHVTADDLLQEANFAGEMLSLATIYNTLGHFSEAGLIRRISVDDERAHFDTDTGNHHHFYIEAEGLVLDVAPGGIAVERLPTPPEGYEITRVDVVVRLTQVQPEPPAGQAMPDSGPRSLR</sequence>
<accession>A0A2P7SIE9</accession>
<keyword evidence="10" id="KW-0804">Transcription</keyword>
<dbReference type="AlphaFoldDB" id="A0A2P7SIE9"/>
<organism evidence="11 12">
    <name type="scientific">Pseudaminobacter soli</name>
    <name type="common">ex Li et al. 2025</name>
    <dbReference type="NCBI Taxonomy" id="1295366"/>
    <lineage>
        <taxon>Bacteria</taxon>
        <taxon>Pseudomonadati</taxon>
        <taxon>Pseudomonadota</taxon>
        <taxon>Alphaproteobacteria</taxon>
        <taxon>Hyphomicrobiales</taxon>
        <taxon>Phyllobacteriaceae</taxon>
        <taxon>Pseudaminobacter</taxon>
    </lineage>
</organism>
<dbReference type="InterPro" id="IPR002481">
    <property type="entry name" value="FUR"/>
</dbReference>
<evidence type="ECO:0000256" key="9">
    <source>
        <dbReference type="ARBA" id="ARBA00023125"/>
    </source>
</evidence>
<dbReference type="GO" id="GO:0045892">
    <property type="term" value="P:negative regulation of DNA-templated transcription"/>
    <property type="evidence" value="ECO:0007669"/>
    <property type="project" value="TreeGrafter"/>
</dbReference>
<dbReference type="OrthoDB" id="9800477at2"/>
<dbReference type="InterPro" id="IPR036388">
    <property type="entry name" value="WH-like_DNA-bd_sf"/>
</dbReference>
<dbReference type="NCBIfam" id="NF045678">
    <property type="entry name" value="TransRegIrrA"/>
    <property type="match status" value="1"/>
</dbReference>
<evidence type="ECO:0000256" key="1">
    <source>
        <dbReference type="ARBA" id="ARBA00004496"/>
    </source>
</evidence>
<dbReference type="EMBL" id="PXYL01000003">
    <property type="protein sequence ID" value="PSJ62125.1"/>
    <property type="molecule type" value="Genomic_DNA"/>
</dbReference>
<keyword evidence="12" id="KW-1185">Reference proteome</keyword>
<keyword evidence="8" id="KW-0805">Transcription regulation</keyword>
<evidence type="ECO:0000256" key="6">
    <source>
        <dbReference type="ARBA" id="ARBA00022723"/>
    </source>
</evidence>
<keyword evidence="7" id="KW-0862">Zinc</keyword>
<evidence type="ECO:0000256" key="3">
    <source>
        <dbReference type="ARBA" id="ARBA00020910"/>
    </source>
</evidence>
<dbReference type="PANTHER" id="PTHR33202:SF7">
    <property type="entry name" value="FERRIC UPTAKE REGULATION PROTEIN"/>
    <property type="match status" value="1"/>
</dbReference>
<keyword evidence="9" id="KW-0238">DNA-binding</keyword>
<keyword evidence="6" id="KW-0479">Metal-binding</keyword>
<dbReference type="Proteomes" id="UP000240653">
    <property type="component" value="Unassembled WGS sequence"/>
</dbReference>
<evidence type="ECO:0000256" key="8">
    <source>
        <dbReference type="ARBA" id="ARBA00023015"/>
    </source>
</evidence>